<dbReference type="GeneID" id="20642752"/>
<accession>G5A9Y8</accession>
<dbReference type="KEGG" id="psoj:PHYSODRAFT_306599"/>
<keyword evidence="2" id="KW-1185">Reference proteome</keyword>
<evidence type="ECO:0000313" key="2">
    <source>
        <dbReference type="Proteomes" id="UP000002640"/>
    </source>
</evidence>
<evidence type="ECO:0000313" key="1">
    <source>
        <dbReference type="EMBL" id="EGZ07418.1"/>
    </source>
</evidence>
<dbReference type="AlphaFoldDB" id="G5A9Y8"/>
<protein>
    <submittedName>
        <fullName evidence="1">Uncharacterized protein</fullName>
    </submittedName>
</protein>
<name>G5A9Y8_PHYSP</name>
<dbReference type="SUPFAM" id="SSF52540">
    <property type="entry name" value="P-loop containing nucleoside triphosphate hydrolases"/>
    <property type="match status" value="1"/>
</dbReference>
<sequence>MERAWWFLVVDRNGSQLVSVACLDLRSGARVVDFLRALGGMLLYRNANLVEVSVFFLKVYKDRGAYDDPQETPLGLDGPIEELGESIADALIVEVPRLVLFRRQQLVDEWNNIMKFSINHFAVLWIYGPPGTGKSCAALAYACSLDSSEWDVLWIHHSRPGQFLNCVWLQGSTRKGGTKRTCVIDYDDVELYLPELLRLSTPRNPTSTAIGGTSSIFPKTIVFLDGYVTSSDVMERALRKCRRRLVCVTSMAKIGKDYRRSECDELPDLEGKRASGVEPMDTSEGDLVIHDTQSVYQQLFKLHSWTLEDYKIAIAEEDFFQSVEKMLPPYTEDPKKPELDQRFKRVEDKYFVAGGSARVMFDFDSVNAVKYLDEAIEAVENVEACSKMLGGSAASNTINRLIAIYPRAHRPDESQLVSKYVTRALAMRLGPDLLKSLAKLNAVNPSVDGYIFDACFFSELSFNGVSWYILGAAEPTPWARSDVIYFDPGLPIGDYLKDRPETYREQTWMAPLKWNQAGYDAVFVDIPGKLVRVEQAGRCGGVGSVSSG</sequence>
<dbReference type="InterPro" id="IPR027417">
    <property type="entry name" value="P-loop_NTPase"/>
</dbReference>
<proteinExistence type="predicted"/>
<reference evidence="1 2" key="1">
    <citation type="journal article" date="2006" name="Science">
        <title>Phytophthora genome sequences uncover evolutionary origins and mechanisms of pathogenesis.</title>
        <authorList>
            <person name="Tyler B.M."/>
            <person name="Tripathy S."/>
            <person name="Zhang X."/>
            <person name="Dehal P."/>
            <person name="Jiang R.H."/>
            <person name="Aerts A."/>
            <person name="Arredondo F.D."/>
            <person name="Baxter L."/>
            <person name="Bensasson D."/>
            <person name="Beynon J.L."/>
            <person name="Chapman J."/>
            <person name="Damasceno C.M."/>
            <person name="Dorrance A.E."/>
            <person name="Dou D."/>
            <person name="Dickerman A.W."/>
            <person name="Dubchak I.L."/>
            <person name="Garbelotto M."/>
            <person name="Gijzen M."/>
            <person name="Gordon S.G."/>
            <person name="Govers F."/>
            <person name="Grunwald N.J."/>
            <person name="Huang W."/>
            <person name="Ivors K.L."/>
            <person name="Jones R.W."/>
            <person name="Kamoun S."/>
            <person name="Krampis K."/>
            <person name="Lamour K.H."/>
            <person name="Lee M.K."/>
            <person name="McDonald W.H."/>
            <person name="Medina M."/>
            <person name="Meijer H.J."/>
            <person name="Nordberg E.K."/>
            <person name="Maclean D.J."/>
            <person name="Ospina-Giraldo M.D."/>
            <person name="Morris P.F."/>
            <person name="Phuntumart V."/>
            <person name="Putnam N.H."/>
            <person name="Rash S."/>
            <person name="Rose J.K."/>
            <person name="Sakihama Y."/>
            <person name="Salamov A.A."/>
            <person name="Savidor A."/>
            <person name="Scheuring C.F."/>
            <person name="Smith B.M."/>
            <person name="Sobral B.W."/>
            <person name="Terry A."/>
            <person name="Torto-Alalibo T.A."/>
            <person name="Win J."/>
            <person name="Xu Z."/>
            <person name="Zhang H."/>
            <person name="Grigoriev I.V."/>
            <person name="Rokhsar D.S."/>
            <person name="Boore J.L."/>
        </authorList>
    </citation>
    <scope>NUCLEOTIDE SEQUENCE [LARGE SCALE GENOMIC DNA]</scope>
    <source>
        <strain evidence="1 2">P6497</strain>
    </source>
</reference>
<dbReference type="EMBL" id="JH159162">
    <property type="protein sequence ID" value="EGZ07418.1"/>
    <property type="molecule type" value="Genomic_DNA"/>
</dbReference>
<dbReference type="STRING" id="1094619.G5A9Y8"/>
<dbReference type="InParanoid" id="G5A9Y8"/>
<dbReference type="Proteomes" id="UP000002640">
    <property type="component" value="Unassembled WGS sequence"/>
</dbReference>
<organism evidence="1 2">
    <name type="scientific">Phytophthora sojae (strain P6497)</name>
    <name type="common">Soybean stem and root rot agent</name>
    <name type="synonym">Phytophthora megasperma f. sp. glycines</name>
    <dbReference type="NCBI Taxonomy" id="1094619"/>
    <lineage>
        <taxon>Eukaryota</taxon>
        <taxon>Sar</taxon>
        <taxon>Stramenopiles</taxon>
        <taxon>Oomycota</taxon>
        <taxon>Peronosporomycetes</taxon>
        <taxon>Peronosporales</taxon>
        <taxon>Peronosporaceae</taxon>
        <taxon>Phytophthora</taxon>
    </lineage>
</organism>
<gene>
    <name evidence="1" type="ORF">PHYSODRAFT_306599</name>
</gene>
<dbReference type="RefSeq" id="XP_009536984.1">
    <property type="nucleotide sequence ID" value="XM_009538689.1"/>
</dbReference>